<dbReference type="Proteomes" id="UP000594261">
    <property type="component" value="Chromosome 3"/>
</dbReference>
<keyword evidence="2" id="KW-1185">Reference proteome</keyword>
<dbReference type="EMBL" id="LRBV02000003">
    <property type="status" value="NOT_ANNOTATED_CDS"/>
    <property type="molecule type" value="Genomic_DNA"/>
</dbReference>
<dbReference type="OMA" id="WELNDSI"/>
<reference evidence="1 2" key="1">
    <citation type="journal article" date="2016" name="G3 (Bethesda)">
        <title>First Draft Assembly and Annotation of the Genome of a California Endemic Oak Quercus lobata Nee (Fagaceae).</title>
        <authorList>
            <person name="Sork V.L."/>
            <person name="Fitz-Gibbon S.T."/>
            <person name="Puiu D."/>
            <person name="Crepeau M."/>
            <person name="Gugger P.F."/>
            <person name="Sherman R."/>
            <person name="Stevens K."/>
            <person name="Langley C.H."/>
            <person name="Pellegrini M."/>
            <person name="Salzberg S.L."/>
        </authorList>
    </citation>
    <scope>NUCLEOTIDE SEQUENCE [LARGE SCALE GENOMIC DNA]</scope>
    <source>
        <strain evidence="1 2">cv. SW786</strain>
    </source>
</reference>
<dbReference type="Gramene" id="QL03p073430:mrna">
    <property type="protein sequence ID" value="QL03p073430:mrna"/>
    <property type="gene ID" value="QL03p073430"/>
</dbReference>
<evidence type="ECO:0000313" key="2">
    <source>
        <dbReference type="Proteomes" id="UP000594261"/>
    </source>
</evidence>
<dbReference type="AlphaFoldDB" id="A0A7N2R251"/>
<name>A0A7N2R251_QUELO</name>
<proteinExistence type="predicted"/>
<protein>
    <submittedName>
        <fullName evidence="1">Uncharacterized protein</fullName>
    </submittedName>
</protein>
<dbReference type="EnsemblPlants" id="QL03p073430:mrna">
    <property type="protein sequence ID" value="QL03p073430:mrna"/>
    <property type="gene ID" value="QL03p073430"/>
</dbReference>
<evidence type="ECO:0000313" key="1">
    <source>
        <dbReference type="EnsemblPlants" id="QL03p073430:mrna"/>
    </source>
</evidence>
<sequence>MTTAKNSGQNDEGARTLLIPIYSRASVISFYFLMWELNDSIINADIIMCTNAISRWWLGLEEGNAALQSTWEAREKNVLYSCNPAQQEEFFQPLRCDSTLHICYNPSVTNQANPATSAENANGIIPGWML</sequence>
<dbReference type="InParanoid" id="A0A7N2R251"/>
<organism evidence="1 2">
    <name type="scientific">Quercus lobata</name>
    <name type="common">Valley oak</name>
    <dbReference type="NCBI Taxonomy" id="97700"/>
    <lineage>
        <taxon>Eukaryota</taxon>
        <taxon>Viridiplantae</taxon>
        <taxon>Streptophyta</taxon>
        <taxon>Embryophyta</taxon>
        <taxon>Tracheophyta</taxon>
        <taxon>Spermatophyta</taxon>
        <taxon>Magnoliopsida</taxon>
        <taxon>eudicotyledons</taxon>
        <taxon>Gunneridae</taxon>
        <taxon>Pentapetalae</taxon>
        <taxon>rosids</taxon>
        <taxon>fabids</taxon>
        <taxon>Fagales</taxon>
        <taxon>Fagaceae</taxon>
        <taxon>Quercus</taxon>
    </lineage>
</organism>
<reference evidence="1" key="2">
    <citation type="submission" date="2021-01" db="UniProtKB">
        <authorList>
            <consortium name="EnsemblPlants"/>
        </authorList>
    </citation>
    <scope>IDENTIFICATION</scope>
</reference>
<accession>A0A7N2R251</accession>